<protein>
    <submittedName>
        <fullName evidence="6">Alcohol dehydrogenase</fullName>
    </submittedName>
</protein>
<evidence type="ECO:0000313" key="6">
    <source>
        <dbReference type="EMBL" id="KOX95723.1"/>
    </source>
</evidence>
<evidence type="ECO:0000256" key="4">
    <source>
        <dbReference type="RuleBase" id="RU361277"/>
    </source>
</evidence>
<dbReference type="Pfam" id="PF08240">
    <property type="entry name" value="ADH_N"/>
    <property type="match status" value="1"/>
</dbReference>
<dbReference type="InterPro" id="IPR020843">
    <property type="entry name" value="ER"/>
</dbReference>
<dbReference type="SUPFAM" id="SSF51735">
    <property type="entry name" value="NAD(P)-binding Rossmann-fold domains"/>
    <property type="match status" value="1"/>
</dbReference>
<keyword evidence="2 4" id="KW-0862">Zinc</keyword>
<dbReference type="RefSeq" id="WP_053772780.1">
    <property type="nucleotide sequence ID" value="NZ_LIST01000006.1"/>
</dbReference>
<dbReference type="InterPro" id="IPR002328">
    <property type="entry name" value="ADH_Zn_CS"/>
</dbReference>
<gene>
    <name evidence="6" type="ORF">AMR74_14595</name>
</gene>
<organism evidence="6 7">
    <name type="scientific">Halorubrum tropicale</name>
    <dbReference type="NCBI Taxonomy" id="1765655"/>
    <lineage>
        <taxon>Archaea</taxon>
        <taxon>Methanobacteriati</taxon>
        <taxon>Methanobacteriota</taxon>
        <taxon>Stenosarchaea group</taxon>
        <taxon>Halobacteria</taxon>
        <taxon>Halobacteriales</taxon>
        <taxon>Haloferacaceae</taxon>
        <taxon>Halorubrum</taxon>
    </lineage>
</organism>
<feature type="domain" description="Enoyl reductase (ER)" evidence="5">
    <location>
        <begin position="10"/>
        <end position="341"/>
    </location>
</feature>
<keyword evidence="7" id="KW-1185">Reference proteome</keyword>
<dbReference type="STRING" id="1765655.AMR74_14595"/>
<dbReference type="OrthoDB" id="73567at2157"/>
<dbReference type="GO" id="GO:0051262">
    <property type="term" value="P:protein tetramerization"/>
    <property type="evidence" value="ECO:0007669"/>
    <property type="project" value="UniProtKB-ARBA"/>
</dbReference>
<evidence type="ECO:0000256" key="2">
    <source>
        <dbReference type="ARBA" id="ARBA00022833"/>
    </source>
</evidence>
<proteinExistence type="inferred from homology"/>
<name>A0A0N0BQT9_9EURY</name>
<dbReference type="AlphaFoldDB" id="A0A0N0BQT9"/>
<dbReference type="Pfam" id="PF00107">
    <property type="entry name" value="ADH_zinc_N"/>
    <property type="match status" value="1"/>
</dbReference>
<dbReference type="SMART" id="SM00829">
    <property type="entry name" value="PKS_ER"/>
    <property type="match status" value="1"/>
</dbReference>
<dbReference type="GO" id="GO:0044281">
    <property type="term" value="P:small molecule metabolic process"/>
    <property type="evidence" value="ECO:0007669"/>
    <property type="project" value="UniProtKB-ARBA"/>
</dbReference>
<dbReference type="InterPro" id="IPR050129">
    <property type="entry name" value="Zn_alcohol_dh"/>
</dbReference>
<comment type="cofactor">
    <cofactor evidence="4">
        <name>Zn(2+)</name>
        <dbReference type="ChEBI" id="CHEBI:29105"/>
    </cofactor>
</comment>
<dbReference type="Proteomes" id="UP000037747">
    <property type="component" value="Unassembled WGS sequence"/>
</dbReference>
<dbReference type="GO" id="GO:0043168">
    <property type="term" value="F:anion binding"/>
    <property type="evidence" value="ECO:0007669"/>
    <property type="project" value="UniProtKB-ARBA"/>
</dbReference>
<dbReference type="CDD" id="cd08260">
    <property type="entry name" value="Zn_ADH6"/>
    <property type="match status" value="1"/>
</dbReference>
<dbReference type="PROSITE" id="PS00059">
    <property type="entry name" value="ADH_ZINC"/>
    <property type="match status" value="1"/>
</dbReference>
<reference evidence="6 7" key="1">
    <citation type="submission" date="2015-08" db="EMBL/GenBank/DDBJ databases">
        <title>Genomes of Isolates from Cabo Rojo, PR.</title>
        <authorList>
            <person name="Sanchez-Nieves R.L."/>
            <person name="Montalvo-Rodriguez R."/>
        </authorList>
    </citation>
    <scope>NUCLEOTIDE SEQUENCE [LARGE SCALE GENOMIC DNA]</scope>
    <source>
        <strain evidence="6 7">5</strain>
    </source>
</reference>
<keyword evidence="3" id="KW-0560">Oxidoreductase</keyword>
<comment type="similarity">
    <text evidence="4">Belongs to the zinc-containing alcohol dehydrogenase family.</text>
</comment>
<dbReference type="InterPro" id="IPR013154">
    <property type="entry name" value="ADH-like_N"/>
</dbReference>
<dbReference type="Gene3D" id="3.90.180.10">
    <property type="entry name" value="Medium-chain alcohol dehydrogenases, catalytic domain"/>
    <property type="match status" value="1"/>
</dbReference>
<dbReference type="GO" id="GO:0016616">
    <property type="term" value="F:oxidoreductase activity, acting on the CH-OH group of donors, NAD or NADP as acceptor"/>
    <property type="evidence" value="ECO:0007669"/>
    <property type="project" value="UniProtKB-ARBA"/>
</dbReference>
<dbReference type="PATRIC" id="fig|1705389.3.peg.2090"/>
<evidence type="ECO:0000313" key="7">
    <source>
        <dbReference type="Proteomes" id="UP000037747"/>
    </source>
</evidence>
<evidence type="ECO:0000256" key="3">
    <source>
        <dbReference type="ARBA" id="ARBA00023002"/>
    </source>
</evidence>
<dbReference type="GO" id="GO:0030554">
    <property type="term" value="F:adenyl nucleotide binding"/>
    <property type="evidence" value="ECO:0007669"/>
    <property type="project" value="UniProtKB-ARBA"/>
</dbReference>
<keyword evidence="1 4" id="KW-0479">Metal-binding</keyword>
<sequence>MRAAILREYGEPLAVRDLPEPDPGPDGAVVSVDACGVCRSDWHAWAGHGEWAADRVARGQVLGHEPAGEVVAVGGEVDRFEPGDRVVVPFSLGDGTCPHCRRGAGNVCEDGRALGFEAAAPGAFAERVAVPAADYNLVERPEWLDATAAAALGCRYMTAYHALAERATVGGGDAVAVHGCGGVGLSAVQIAAALGARVIAVDLDPDALALAAEFGAAETVNAGSLPGDESVPERVRALTDGGADASLDALGIAETCRNSVRSLRPRGTHVQVGLTTDAERGEVSLPTDWMTRWEVSFLGSRGMPPTSYDDLFALIEATGIDPGALVARELSLSEVSGRLAAMEEYDVRGVEVVTDFEG</sequence>
<comment type="caution">
    <text evidence="6">The sequence shown here is derived from an EMBL/GenBank/DDBJ whole genome shotgun (WGS) entry which is preliminary data.</text>
</comment>
<evidence type="ECO:0000256" key="1">
    <source>
        <dbReference type="ARBA" id="ARBA00022723"/>
    </source>
</evidence>
<dbReference type="PANTHER" id="PTHR43401">
    <property type="entry name" value="L-THREONINE 3-DEHYDROGENASE"/>
    <property type="match status" value="1"/>
</dbReference>
<dbReference type="GO" id="GO:0008270">
    <property type="term" value="F:zinc ion binding"/>
    <property type="evidence" value="ECO:0007669"/>
    <property type="project" value="InterPro"/>
</dbReference>
<dbReference type="InterPro" id="IPR036291">
    <property type="entry name" value="NAD(P)-bd_dom_sf"/>
</dbReference>
<accession>A0A0N0BQT9</accession>
<dbReference type="InterPro" id="IPR011032">
    <property type="entry name" value="GroES-like_sf"/>
</dbReference>
<dbReference type="InterPro" id="IPR013149">
    <property type="entry name" value="ADH-like_C"/>
</dbReference>
<dbReference type="EMBL" id="LIST01000006">
    <property type="protein sequence ID" value="KOX95723.1"/>
    <property type="molecule type" value="Genomic_DNA"/>
</dbReference>
<dbReference type="SUPFAM" id="SSF50129">
    <property type="entry name" value="GroES-like"/>
    <property type="match status" value="1"/>
</dbReference>
<dbReference type="PANTHER" id="PTHR43401:SF5">
    <property type="entry name" value="ALCOHOL DEHYDROGENASE-RELATED"/>
    <property type="match status" value="1"/>
</dbReference>
<evidence type="ECO:0000259" key="5">
    <source>
        <dbReference type="SMART" id="SM00829"/>
    </source>
</evidence>